<dbReference type="GO" id="GO:0009380">
    <property type="term" value="C:excinuclease repair complex"/>
    <property type="evidence" value="ECO:0007669"/>
    <property type="project" value="InterPro"/>
</dbReference>
<comment type="function">
    <text evidence="13">The UvrABC repair system catalyzes the recognition and processing of DNA lesions. A damage recognition complex composed of 2 UvrA and 2 UvrB subunits scans DNA for abnormalities. Upon binding of the UvrA(2)B(2) complex to a putative damaged site, the DNA wraps around one UvrB monomer. DNA wrap is dependent on ATP binding by UvrB and probably causes local melting of the DNA helix, facilitating insertion of UvrB beta-hairpin between the DNA strands. Then UvrB probes one DNA strand for the presence of a lesion. If a lesion is found the UvrA subunits dissociate and the UvrB-DNA preincision complex is formed. This complex is subsequently bound by UvrC and the second UvrB is released. If no lesion is found, the DNA wraps around the other UvrB subunit that will check the other stand for damage.</text>
</comment>
<evidence type="ECO:0000256" key="3">
    <source>
        <dbReference type="ARBA" id="ARBA00022490"/>
    </source>
</evidence>
<feature type="domain" description="UVR" evidence="15">
    <location>
        <begin position="642"/>
        <end position="677"/>
    </location>
</feature>
<keyword evidence="10 13" id="KW-0742">SOS response</keyword>
<dbReference type="InterPro" id="IPR036876">
    <property type="entry name" value="UVR_dom_sf"/>
</dbReference>
<evidence type="ECO:0000256" key="12">
    <source>
        <dbReference type="ARBA" id="ARBA00029504"/>
    </source>
</evidence>
<organism evidence="18 19">
    <name type="scientific">Segatella oris</name>
    <dbReference type="NCBI Taxonomy" id="28135"/>
    <lineage>
        <taxon>Bacteria</taxon>
        <taxon>Pseudomonadati</taxon>
        <taxon>Bacteroidota</taxon>
        <taxon>Bacteroidia</taxon>
        <taxon>Bacteroidales</taxon>
        <taxon>Prevotellaceae</taxon>
        <taxon>Segatella</taxon>
    </lineage>
</organism>
<dbReference type="Pfam" id="PF04851">
    <property type="entry name" value="ResIII"/>
    <property type="match status" value="1"/>
</dbReference>
<dbReference type="GO" id="GO:0006289">
    <property type="term" value="P:nucleotide-excision repair"/>
    <property type="evidence" value="ECO:0007669"/>
    <property type="project" value="UniProtKB-UniRule"/>
</dbReference>
<keyword evidence="4 13" id="KW-0547">Nucleotide-binding</keyword>
<dbReference type="InterPro" id="IPR006935">
    <property type="entry name" value="Helicase/UvrB_N"/>
</dbReference>
<accession>A0A3S4VA12</accession>
<evidence type="ECO:0000256" key="13">
    <source>
        <dbReference type="HAMAP-Rule" id="MF_00204"/>
    </source>
</evidence>
<dbReference type="GO" id="GO:0005524">
    <property type="term" value="F:ATP binding"/>
    <property type="evidence" value="ECO:0007669"/>
    <property type="project" value="UniProtKB-UniRule"/>
</dbReference>
<dbReference type="PROSITE" id="PS50151">
    <property type="entry name" value="UVR"/>
    <property type="match status" value="1"/>
</dbReference>
<feature type="short sequence motif" description="Beta-hairpin" evidence="13">
    <location>
        <begin position="90"/>
        <end position="113"/>
    </location>
</feature>
<dbReference type="Pfam" id="PF00271">
    <property type="entry name" value="Helicase_C"/>
    <property type="match status" value="1"/>
</dbReference>
<dbReference type="SUPFAM" id="SSF46600">
    <property type="entry name" value="C-terminal UvrC-binding domain of UvrB"/>
    <property type="match status" value="1"/>
</dbReference>
<sequence>MDFKLTSKYSPTGDQPEAIEQLTEGIKEGIPAQVLLGVTGSGKTFTVANVIANANKPTLILSHNKTLAAQLYEEMKGFFPDNAVEYYVSYYDYYQPEAYLPTSDTYIEKDLAINDEIDKLRLGAVSALLSGRKDVIVVSSVSCIYGMGGPVAMQESIIKIKRGQTLDRNEFLRKLVDALYVRNDIDLQRGTFRVKGDTVDISMAYSDNILRVTWWDDEIDCIEEVDSATFHSLERFETYEIYPANLFVTSKEQTERAIRMIQDDLTERVEYFNSIGDNIKAQRVKERVEYDMEMIKELGHCSGIENYSRYFDGRQPGERPYCLLDFFPKDYLMVIDESHVSVPQINAMYGGDRARKQNLVEYGFRLPAAFDNRPLRFEEFHSLINQIIYVSATPAKYEIEEAEGVIVEQIIRPTGLLDPEIEVRPSENQIDDLMDEILTRIHRQERVLVTTLTKRMAEELTEYLLNHEIKANYIHSDVATLDRVKIMNDLRAGVFDVLVGVNLLREGLDLPEVSLVAILDADKEGFLRSHRSLTQTAGRAARNVNGKVIMYADTITESMQKTIDETARRRSIQLKYNEDHHITPKQIKKQIGSSLASLSVESNDRKNAATQNGKYPGIYLEPESGAFAADPIVKRMSKAELEKSIANTTALMKQAAKDLDFIQAAQYRDEIIRLQEQLKDKV</sequence>
<comment type="similarity">
    <text evidence="2 13 14">Belongs to the UvrB family.</text>
</comment>
<comment type="subunit">
    <text evidence="11 13 14">Forms a heterotetramer with UvrA during the search for lesions. Interacts with UvrC in an incision complex.</text>
</comment>
<keyword evidence="6 13" id="KW-0228">DNA excision</keyword>
<comment type="subcellular location">
    <subcellularLocation>
        <location evidence="1 13 14">Cytoplasm</location>
    </subcellularLocation>
</comment>
<dbReference type="GO" id="GO:0005737">
    <property type="term" value="C:cytoplasm"/>
    <property type="evidence" value="ECO:0007669"/>
    <property type="project" value="UniProtKB-SubCell"/>
</dbReference>
<dbReference type="InterPro" id="IPR001650">
    <property type="entry name" value="Helicase_C-like"/>
</dbReference>
<keyword evidence="9 13" id="KW-0234">DNA repair</keyword>
<name>A0A3S4VA12_9BACT</name>
<evidence type="ECO:0000259" key="16">
    <source>
        <dbReference type="PROSITE" id="PS51192"/>
    </source>
</evidence>
<dbReference type="NCBIfam" id="TIGR00631">
    <property type="entry name" value="uvrb"/>
    <property type="match status" value="1"/>
</dbReference>
<dbReference type="GO" id="GO:0009432">
    <property type="term" value="P:SOS response"/>
    <property type="evidence" value="ECO:0007669"/>
    <property type="project" value="UniProtKB-UniRule"/>
</dbReference>
<keyword evidence="8 13" id="KW-0267">Excision nuclease</keyword>
<dbReference type="AlphaFoldDB" id="A0A3S4VA12"/>
<dbReference type="RefSeq" id="WP_018920357.1">
    <property type="nucleotide sequence ID" value="NZ_LR134384.1"/>
</dbReference>
<evidence type="ECO:0000256" key="9">
    <source>
        <dbReference type="ARBA" id="ARBA00023204"/>
    </source>
</evidence>
<keyword evidence="7 13" id="KW-0067">ATP-binding</keyword>
<evidence type="ECO:0000256" key="2">
    <source>
        <dbReference type="ARBA" id="ARBA00008533"/>
    </source>
</evidence>
<dbReference type="HAMAP" id="MF_00204">
    <property type="entry name" value="UvrB"/>
    <property type="match status" value="1"/>
</dbReference>
<evidence type="ECO:0000259" key="15">
    <source>
        <dbReference type="PROSITE" id="PS50151"/>
    </source>
</evidence>
<dbReference type="SMART" id="SM00487">
    <property type="entry name" value="DEXDc"/>
    <property type="match status" value="1"/>
</dbReference>
<dbReference type="PROSITE" id="PS51192">
    <property type="entry name" value="HELICASE_ATP_BIND_1"/>
    <property type="match status" value="1"/>
</dbReference>
<evidence type="ECO:0000256" key="8">
    <source>
        <dbReference type="ARBA" id="ARBA00022881"/>
    </source>
</evidence>
<dbReference type="SUPFAM" id="SSF52540">
    <property type="entry name" value="P-loop containing nucleoside triphosphate hydrolases"/>
    <property type="match status" value="2"/>
</dbReference>
<dbReference type="InterPro" id="IPR001943">
    <property type="entry name" value="UVR_dom"/>
</dbReference>
<evidence type="ECO:0000256" key="6">
    <source>
        <dbReference type="ARBA" id="ARBA00022769"/>
    </source>
</evidence>
<dbReference type="NCBIfam" id="NF003673">
    <property type="entry name" value="PRK05298.1"/>
    <property type="match status" value="1"/>
</dbReference>
<evidence type="ECO:0000256" key="1">
    <source>
        <dbReference type="ARBA" id="ARBA00004496"/>
    </source>
</evidence>
<dbReference type="GO" id="GO:0016887">
    <property type="term" value="F:ATP hydrolysis activity"/>
    <property type="evidence" value="ECO:0007669"/>
    <property type="project" value="InterPro"/>
</dbReference>
<dbReference type="Pfam" id="PF02151">
    <property type="entry name" value="UVR"/>
    <property type="match status" value="1"/>
</dbReference>
<evidence type="ECO:0000259" key="17">
    <source>
        <dbReference type="PROSITE" id="PS51194"/>
    </source>
</evidence>
<keyword evidence="5 13" id="KW-0227">DNA damage</keyword>
<gene>
    <name evidence="13 18" type="primary">uvrB</name>
    <name evidence="18" type="ORF">NCTC13071_01602</name>
</gene>
<dbReference type="SMART" id="SM00490">
    <property type="entry name" value="HELICc"/>
    <property type="match status" value="1"/>
</dbReference>
<comment type="domain">
    <text evidence="13">The beta-hairpin motif is involved in DNA binding.</text>
</comment>
<evidence type="ECO:0000256" key="5">
    <source>
        <dbReference type="ARBA" id="ARBA00022763"/>
    </source>
</evidence>
<dbReference type="GO" id="GO:0003677">
    <property type="term" value="F:DNA binding"/>
    <property type="evidence" value="ECO:0007669"/>
    <property type="project" value="UniProtKB-UniRule"/>
</dbReference>
<reference evidence="18 19" key="1">
    <citation type="submission" date="2018-12" db="EMBL/GenBank/DDBJ databases">
        <authorList>
            <consortium name="Pathogen Informatics"/>
        </authorList>
    </citation>
    <scope>NUCLEOTIDE SEQUENCE [LARGE SCALE GENOMIC DNA]</scope>
    <source>
        <strain evidence="18 19">NCTC13071</strain>
    </source>
</reference>
<dbReference type="Gene3D" id="3.40.50.300">
    <property type="entry name" value="P-loop containing nucleotide triphosphate hydrolases"/>
    <property type="match status" value="3"/>
</dbReference>
<dbReference type="InterPro" id="IPR004807">
    <property type="entry name" value="UvrB"/>
</dbReference>
<dbReference type="Proteomes" id="UP000274578">
    <property type="component" value="Chromosome 1"/>
</dbReference>
<evidence type="ECO:0000256" key="11">
    <source>
        <dbReference type="ARBA" id="ARBA00026033"/>
    </source>
</evidence>
<dbReference type="CDD" id="cd17916">
    <property type="entry name" value="DEXHc_UvrB"/>
    <property type="match status" value="1"/>
</dbReference>
<feature type="domain" description="Helicase ATP-binding" evidence="16">
    <location>
        <begin position="24"/>
        <end position="175"/>
    </location>
</feature>
<protein>
    <recommendedName>
        <fullName evidence="12 13">UvrABC system protein B</fullName>
        <shortName evidence="13">Protein UvrB</shortName>
    </recommendedName>
    <alternativeName>
        <fullName evidence="13">Excinuclease ABC subunit B</fullName>
    </alternativeName>
</protein>
<dbReference type="PROSITE" id="PS51194">
    <property type="entry name" value="HELICASE_CTER"/>
    <property type="match status" value="1"/>
</dbReference>
<dbReference type="Gene3D" id="4.10.860.10">
    <property type="entry name" value="UVR domain"/>
    <property type="match status" value="1"/>
</dbReference>
<dbReference type="InterPro" id="IPR027417">
    <property type="entry name" value="P-loop_NTPase"/>
</dbReference>
<dbReference type="PANTHER" id="PTHR24029">
    <property type="entry name" value="UVRABC SYSTEM PROTEIN B"/>
    <property type="match status" value="1"/>
</dbReference>
<dbReference type="InterPro" id="IPR041471">
    <property type="entry name" value="UvrB_inter"/>
</dbReference>
<evidence type="ECO:0000313" key="19">
    <source>
        <dbReference type="Proteomes" id="UP000274578"/>
    </source>
</evidence>
<evidence type="ECO:0000256" key="10">
    <source>
        <dbReference type="ARBA" id="ARBA00023236"/>
    </source>
</evidence>
<dbReference type="InterPro" id="IPR014001">
    <property type="entry name" value="Helicase_ATP-bd"/>
</dbReference>
<evidence type="ECO:0000256" key="14">
    <source>
        <dbReference type="RuleBase" id="RU003587"/>
    </source>
</evidence>
<dbReference type="Pfam" id="PF12344">
    <property type="entry name" value="UvrB"/>
    <property type="match status" value="1"/>
</dbReference>
<dbReference type="EMBL" id="LR134384">
    <property type="protein sequence ID" value="VEH15598.1"/>
    <property type="molecule type" value="Genomic_DNA"/>
</dbReference>
<dbReference type="PANTHER" id="PTHR24029:SF0">
    <property type="entry name" value="UVRABC SYSTEM PROTEIN B"/>
    <property type="match status" value="1"/>
</dbReference>
<dbReference type="CDD" id="cd18790">
    <property type="entry name" value="SF2_C_UvrB"/>
    <property type="match status" value="1"/>
</dbReference>
<dbReference type="KEGG" id="poc:NCTC13071_01602"/>
<dbReference type="InterPro" id="IPR024759">
    <property type="entry name" value="UvrB_YAD/RRR_dom"/>
</dbReference>
<keyword evidence="3 13" id="KW-0963">Cytoplasm</keyword>
<dbReference type="GO" id="GO:0009381">
    <property type="term" value="F:excinuclease ABC activity"/>
    <property type="evidence" value="ECO:0007669"/>
    <property type="project" value="UniProtKB-UniRule"/>
</dbReference>
<feature type="domain" description="Helicase C-terminal" evidence="17">
    <location>
        <begin position="429"/>
        <end position="591"/>
    </location>
</feature>
<evidence type="ECO:0000256" key="7">
    <source>
        <dbReference type="ARBA" id="ARBA00022840"/>
    </source>
</evidence>
<dbReference type="Pfam" id="PF17757">
    <property type="entry name" value="UvrB_inter"/>
    <property type="match status" value="1"/>
</dbReference>
<feature type="binding site" evidence="13">
    <location>
        <begin position="37"/>
        <end position="44"/>
    </location>
    <ligand>
        <name>ATP</name>
        <dbReference type="ChEBI" id="CHEBI:30616"/>
    </ligand>
</feature>
<evidence type="ECO:0000313" key="18">
    <source>
        <dbReference type="EMBL" id="VEH15598.1"/>
    </source>
</evidence>
<dbReference type="GeneID" id="85012415"/>
<proteinExistence type="inferred from homology"/>
<evidence type="ECO:0000256" key="4">
    <source>
        <dbReference type="ARBA" id="ARBA00022741"/>
    </source>
</evidence>